<feature type="signal peptide" evidence="1">
    <location>
        <begin position="1"/>
        <end position="25"/>
    </location>
</feature>
<evidence type="ECO:0000313" key="3">
    <source>
        <dbReference type="Proteomes" id="UP000676194"/>
    </source>
</evidence>
<evidence type="ECO:0000256" key="1">
    <source>
        <dbReference type="SAM" id="SignalP"/>
    </source>
</evidence>
<accession>A0A8E6B8R8</accession>
<gene>
    <name evidence="2" type="ORF">KIH39_10085</name>
</gene>
<reference evidence="2" key="1">
    <citation type="submission" date="2021-05" db="EMBL/GenBank/DDBJ databases">
        <title>Complete genome sequence of the cellulolytic planctomycete Telmatocola sphagniphila SP2T and characterization of the first cellulase from planctomycetes.</title>
        <authorList>
            <person name="Rakitin A.L."/>
            <person name="Beletsky A.V."/>
            <person name="Naumoff D.G."/>
            <person name="Kulichevskaya I.S."/>
            <person name="Mardanov A.V."/>
            <person name="Ravin N.V."/>
            <person name="Dedysh S.N."/>
        </authorList>
    </citation>
    <scope>NUCLEOTIDE SEQUENCE</scope>
    <source>
        <strain evidence="2">SP2T</strain>
    </source>
</reference>
<sequence length="408" mass="44894">MRYRWMSKALVLASVLFVGVTSSKAQQTNNYDFSGIPANPVPLPIGPDKASSGGFYGAIEVAFMSQTRPLGNQVVAVYGFRDSIGAFSGTPGTFVGSGAIALTTGQLGRSTYQPGYEITLGYKFESGFAISLSYMDLVDAKYTAGASGPGNISNPGNLNQNTYLYSGVYNFTNYYSGPKIRTFDDQFSQEFSPFPITGRLYGIWNGATYETISFIQHFSNLDITGRAPVMETDYSRTYALMGFRYSQISERFNWFTVATDVNGNSDGTDAANYNNTLKQRMFGAFLGCGNEVYLGNNFALSLDATAALMLDFARASADYEREDRASGTQSKNKFDQYSVVPNVGLKPSFWWYPIKGVSVRASYNALMYFNTYQMTDPIGWNFGDIEPGYTHKAFRMTQGIEIGVGISF</sequence>
<proteinExistence type="predicted"/>
<feature type="chain" id="PRO_5034171953" evidence="1">
    <location>
        <begin position="26"/>
        <end position="408"/>
    </location>
</feature>
<keyword evidence="1" id="KW-0732">Signal</keyword>
<name>A0A8E6B8R8_9BACT</name>
<dbReference type="EMBL" id="CP074694">
    <property type="protein sequence ID" value="QVL34230.1"/>
    <property type="molecule type" value="Genomic_DNA"/>
</dbReference>
<protein>
    <submittedName>
        <fullName evidence="2">Uncharacterized protein</fullName>
    </submittedName>
</protein>
<dbReference type="RefSeq" id="WP_213499202.1">
    <property type="nucleotide sequence ID" value="NZ_CP074694.1"/>
</dbReference>
<dbReference type="Proteomes" id="UP000676194">
    <property type="component" value="Chromosome"/>
</dbReference>
<evidence type="ECO:0000313" key="2">
    <source>
        <dbReference type="EMBL" id="QVL34230.1"/>
    </source>
</evidence>
<keyword evidence="3" id="KW-1185">Reference proteome</keyword>
<dbReference type="KEGG" id="tsph:KIH39_10085"/>
<dbReference type="AlphaFoldDB" id="A0A8E6B8R8"/>
<organism evidence="2 3">
    <name type="scientific">Telmatocola sphagniphila</name>
    <dbReference type="NCBI Taxonomy" id="1123043"/>
    <lineage>
        <taxon>Bacteria</taxon>
        <taxon>Pseudomonadati</taxon>
        <taxon>Planctomycetota</taxon>
        <taxon>Planctomycetia</taxon>
        <taxon>Gemmatales</taxon>
        <taxon>Gemmataceae</taxon>
    </lineage>
</organism>